<feature type="compositionally biased region" description="Polar residues" evidence="1">
    <location>
        <begin position="24"/>
        <end position="33"/>
    </location>
</feature>
<feature type="region of interest" description="Disordered" evidence="1">
    <location>
        <begin position="1"/>
        <end position="57"/>
    </location>
</feature>
<reference evidence="2" key="1">
    <citation type="submission" date="2019-12" db="EMBL/GenBank/DDBJ databases">
        <title>Genome sequencing and annotation of Brassica cretica.</title>
        <authorList>
            <person name="Studholme D.J."/>
            <person name="Sarris P.F."/>
        </authorList>
    </citation>
    <scope>NUCLEOTIDE SEQUENCE</scope>
    <source>
        <strain evidence="2">PFS-102/07</strain>
        <tissue evidence="2">Leaf</tissue>
    </source>
</reference>
<evidence type="ECO:0000313" key="2">
    <source>
        <dbReference type="EMBL" id="KAF2547186.1"/>
    </source>
</evidence>
<gene>
    <name evidence="2" type="ORF">F2Q70_00019283</name>
</gene>
<proteinExistence type="predicted"/>
<name>A0A8S9GRT4_BRACR</name>
<dbReference type="EMBL" id="QGKY02001925">
    <property type="protein sequence ID" value="KAF2547186.1"/>
    <property type="molecule type" value="Genomic_DNA"/>
</dbReference>
<protein>
    <submittedName>
        <fullName evidence="2">Uncharacterized protein</fullName>
    </submittedName>
</protein>
<dbReference type="AlphaFoldDB" id="A0A8S9GRT4"/>
<sequence length="57" mass="6260">MNRGSDALQTGEHSKLRSDPDPANQISDLQLKQSFLRKIDHTPPRQHSGGAEHTPSA</sequence>
<evidence type="ECO:0000256" key="1">
    <source>
        <dbReference type="SAM" id="MobiDB-lite"/>
    </source>
</evidence>
<accession>A0A8S9GRT4</accession>
<comment type="caution">
    <text evidence="2">The sequence shown here is derived from an EMBL/GenBank/DDBJ whole genome shotgun (WGS) entry which is preliminary data.</text>
</comment>
<organism evidence="2">
    <name type="scientific">Brassica cretica</name>
    <name type="common">Mustard</name>
    <dbReference type="NCBI Taxonomy" id="69181"/>
    <lineage>
        <taxon>Eukaryota</taxon>
        <taxon>Viridiplantae</taxon>
        <taxon>Streptophyta</taxon>
        <taxon>Embryophyta</taxon>
        <taxon>Tracheophyta</taxon>
        <taxon>Spermatophyta</taxon>
        <taxon>Magnoliopsida</taxon>
        <taxon>eudicotyledons</taxon>
        <taxon>Gunneridae</taxon>
        <taxon>Pentapetalae</taxon>
        <taxon>rosids</taxon>
        <taxon>malvids</taxon>
        <taxon>Brassicales</taxon>
        <taxon>Brassicaceae</taxon>
        <taxon>Brassiceae</taxon>
        <taxon>Brassica</taxon>
    </lineage>
</organism>